<dbReference type="GO" id="GO:0008360">
    <property type="term" value="P:regulation of cell shape"/>
    <property type="evidence" value="ECO:0007669"/>
    <property type="project" value="UniProtKB-KW"/>
</dbReference>
<evidence type="ECO:0000256" key="8">
    <source>
        <dbReference type="ARBA" id="ARBA00022801"/>
    </source>
</evidence>
<comment type="function">
    <text evidence="1">Removes C-terminal D-alanyl residues from sugar-peptide cell wall precursors.</text>
</comment>
<dbReference type="UniPathway" id="UPA00219"/>
<feature type="chain" id="PRO_5005640558" description="serine-type D-Ala-D-Ala carboxypeptidase" evidence="16">
    <location>
        <begin position="29"/>
        <end position="381"/>
    </location>
</feature>
<dbReference type="SMART" id="SM00936">
    <property type="entry name" value="PBP5_C"/>
    <property type="match status" value="1"/>
</dbReference>
<evidence type="ECO:0000256" key="3">
    <source>
        <dbReference type="ARBA" id="ARBA00007164"/>
    </source>
</evidence>
<name>A0A0M2R749_9PROT</name>
<evidence type="ECO:0000256" key="5">
    <source>
        <dbReference type="ARBA" id="ARBA00022645"/>
    </source>
</evidence>
<dbReference type="GO" id="GO:0009252">
    <property type="term" value="P:peptidoglycan biosynthetic process"/>
    <property type="evidence" value="ECO:0007669"/>
    <property type="project" value="UniProtKB-UniPathway"/>
</dbReference>
<keyword evidence="8" id="KW-0378">Hydrolase</keyword>
<evidence type="ECO:0000256" key="1">
    <source>
        <dbReference type="ARBA" id="ARBA00003217"/>
    </source>
</evidence>
<dbReference type="PATRIC" id="fig|1549748.8.peg.3032"/>
<evidence type="ECO:0000313" key="19">
    <source>
        <dbReference type="Proteomes" id="UP000034491"/>
    </source>
</evidence>
<keyword evidence="5 18" id="KW-0121">Carboxypeptidase</keyword>
<dbReference type="EC" id="3.4.16.4" evidence="4"/>
<gene>
    <name evidence="18" type="ORF">WH95_18770</name>
</gene>
<dbReference type="Gene3D" id="3.40.710.10">
    <property type="entry name" value="DD-peptidase/beta-lactamase superfamily"/>
    <property type="match status" value="1"/>
</dbReference>
<keyword evidence="19" id="KW-1185">Reference proteome</keyword>
<dbReference type="GO" id="GO:0071555">
    <property type="term" value="P:cell wall organization"/>
    <property type="evidence" value="ECO:0007669"/>
    <property type="project" value="UniProtKB-KW"/>
</dbReference>
<dbReference type="SUPFAM" id="SSF69189">
    <property type="entry name" value="Penicillin-binding protein associated domain"/>
    <property type="match status" value="1"/>
</dbReference>
<organism evidence="18 19">
    <name type="scientific">Kiloniella litopenaei</name>
    <dbReference type="NCBI Taxonomy" id="1549748"/>
    <lineage>
        <taxon>Bacteria</taxon>
        <taxon>Pseudomonadati</taxon>
        <taxon>Pseudomonadota</taxon>
        <taxon>Alphaproteobacteria</taxon>
        <taxon>Rhodospirillales</taxon>
        <taxon>Kiloniellaceae</taxon>
        <taxon>Kiloniella</taxon>
    </lineage>
</organism>
<dbReference type="InterPro" id="IPR018044">
    <property type="entry name" value="Peptidase_S11"/>
</dbReference>
<dbReference type="SUPFAM" id="SSF56601">
    <property type="entry name" value="beta-lactamase/transpeptidase-like"/>
    <property type="match status" value="1"/>
</dbReference>
<evidence type="ECO:0000256" key="2">
    <source>
        <dbReference type="ARBA" id="ARBA00004752"/>
    </source>
</evidence>
<feature type="active site" description="Proton acceptor" evidence="13">
    <location>
        <position position="63"/>
    </location>
</feature>
<evidence type="ECO:0000259" key="17">
    <source>
        <dbReference type="SMART" id="SM00936"/>
    </source>
</evidence>
<comment type="caution">
    <text evidence="18">The sequence shown here is derived from an EMBL/GenBank/DDBJ whole genome shotgun (WGS) entry which is preliminary data.</text>
</comment>
<evidence type="ECO:0000256" key="14">
    <source>
        <dbReference type="PIRSR" id="PIRSR618044-2"/>
    </source>
</evidence>
<feature type="domain" description="Peptidase S11 D-Ala-D-Ala carboxypeptidase A C-terminal" evidence="17">
    <location>
        <begin position="272"/>
        <end position="362"/>
    </location>
</feature>
<dbReference type="InterPro" id="IPR012907">
    <property type="entry name" value="Peptidase_S11_C"/>
</dbReference>
<keyword evidence="11" id="KW-0961">Cell wall biogenesis/degradation</keyword>
<dbReference type="InterPro" id="IPR012338">
    <property type="entry name" value="Beta-lactam/transpept-like"/>
</dbReference>
<evidence type="ECO:0000256" key="16">
    <source>
        <dbReference type="SAM" id="SignalP"/>
    </source>
</evidence>
<evidence type="ECO:0000256" key="13">
    <source>
        <dbReference type="PIRSR" id="PIRSR618044-1"/>
    </source>
</evidence>
<dbReference type="Pfam" id="PF00768">
    <property type="entry name" value="Peptidase_S11"/>
    <property type="match status" value="1"/>
</dbReference>
<evidence type="ECO:0000256" key="7">
    <source>
        <dbReference type="ARBA" id="ARBA00022729"/>
    </source>
</evidence>
<reference evidence="18 19" key="1">
    <citation type="submission" date="2015-03" db="EMBL/GenBank/DDBJ databases">
        <title>Genome sequence of Kiloniella sp. P1-1, isolated from the gut microflora of Pacific white shrimp, Penaeus vannamei.</title>
        <authorList>
            <person name="Shao Z."/>
            <person name="Wang L."/>
            <person name="Li X."/>
        </authorList>
    </citation>
    <scope>NUCLEOTIDE SEQUENCE [LARGE SCALE GENOMIC DNA]</scope>
    <source>
        <strain evidence="18 19">P1-1</strain>
    </source>
</reference>
<dbReference type="Proteomes" id="UP000034491">
    <property type="component" value="Unassembled WGS sequence"/>
</dbReference>
<dbReference type="PRINTS" id="PR00725">
    <property type="entry name" value="DADACBPTASE1"/>
</dbReference>
<evidence type="ECO:0000256" key="11">
    <source>
        <dbReference type="ARBA" id="ARBA00023316"/>
    </source>
</evidence>
<dbReference type="PANTHER" id="PTHR21581:SF6">
    <property type="entry name" value="TRAFFICKING PROTEIN PARTICLE COMPLEX SUBUNIT 12"/>
    <property type="match status" value="1"/>
</dbReference>
<dbReference type="Gene3D" id="2.60.410.10">
    <property type="entry name" value="D-Ala-D-Ala carboxypeptidase, C-terminal domain"/>
    <property type="match status" value="1"/>
</dbReference>
<proteinExistence type="inferred from homology"/>
<evidence type="ECO:0000256" key="10">
    <source>
        <dbReference type="ARBA" id="ARBA00022984"/>
    </source>
</evidence>
<dbReference type="InterPro" id="IPR015956">
    <property type="entry name" value="Peniciliin-bd_prot_C_sf"/>
</dbReference>
<dbReference type="GO" id="GO:0009002">
    <property type="term" value="F:serine-type D-Ala-D-Ala carboxypeptidase activity"/>
    <property type="evidence" value="ECO:0007669"/>
    <property type="project" value="UniProtKB-EC"/>
</dbReference>
<keyword evidence="10" id="KW-0573">Peptidoglycan synthesis</keyword>
<accession>A0A0M2R749</accession>
<dbReference type="STRING" id="1549748.WH95_18770"/>
<dbReference type="GO" id="GO:0006508">
    <property type="term" value="P:proteolysis"/>
    <property type="evidence" value="ECO:0007669"/>
    <property type="project" value="UniProtKB-KW"/>
</dbReference>
<dbReference type="InterPro" id="IPR001967">
    <property type="entry name" value="Peptidase_S11_N"/>
</dbReference>
<keyword evidence="9" id="KW-0133">Cell shape</keyword>
<dbReference type="Pfam" id="PF07943">
    <property type="entry name" value="PBP5_C"/>
    <property type="match status" value="1"/>
</dbReference>
<keyword evidence="7 16" id="KW-0732">Signal</keyword>
<evidence type="ECO:0000256" key="15">
    <source>
        <dbReference type="RuleBase" id="RU004016"/>
    </source>
</evidence>
<feature type="active site" evidence="13">
    <location>
        <position position="120"/>
    </location>
</feature>
<dbReference type="AlphaFoldDB" id="A0A0M2R749"/>
<evidence type="ECO:0000256" key="12">
    <source>
        <dbReference type="ARBA" id="ARBA00034000"/>
    </source>
</evidence>
<feature type="signal peptide" evidence="16">
    <location>
        <begin position="1"/>
        <end position="28"/>
    </location>
</feature>
<comment type="similarity">
    <text evidence="3 15">Belongs to the peptidase S11 family.</text>
</comment>
<evidence type="ECO:0000256" key="4">
    <source>
        <dbReference type="ARBA" id="ARBA00012448"/>
    </source>
</evidence>
<dbReference type="InterPro" id="IPR037167">
    <property type="entry name" value="Peptidase_S11_C_sf"/>
</dbReference>
<feature type="active site" description="Acyl-ester intermediate" evidence="13">
    <location>
        <position position="60"/>
    </location>
</feature>
<dbReference type="EMBL" id="LANI01000033">
    <property type="protein sequence ID" value="KKJ75358.1"/>
    <property type="molecule type" value="Genomic_DNA"/>
</dbReference>
<dbReference type="PANTHER" id="PTHR21581">
    <property type="entry name" value="D-ALANYL-D-ALANINE CARBOXYPEPTIDASE"/>
    <property type="match status" value="1"/>
</dbReference>
<sequence>MNSKIGSSLKSILFGGACLMAITQSAFAIETSAREAYLIDYTTKTVLINKDAEVSMPPASMSKIMTAYMVFERLKDGRLSLDDKLPVSEKAWRKGGSKMFVEVGKEVSIHDLLRGIIVQSGNDACIVVAEGLGGSEENFALEMTAKARELGMENSTFANATGWPDPGQRMTAKDLAILADRIITDFPEFYDVYSEKSFTWSGITQGNRNPLLYKNLGADGLKTGHTEEAGYGLTASAKQGDRRIIMVLNGMGSAKERAEESARLVSWAFREFDNFELFKAGETVDTADVWLGTEKTIDLVPEEDLLLTLPRNAKNKMTATVNYVGPIQTPIEKGERLGTLTIEAPDIDTVEIPLVAANSVEREGGFSRIVSALNYLIFGKS</sequence>
<protein>
    <recommendedName>
        <fullName evidence="4">serine-type D-Ala-D-Ala carboxypeptidase</fullName>
        <ecNumber evidence="4">3.4.16.4</ecNumber>
    </recommendedName>
</protein>
<evidence type="ECO:0000256" key="6">
    <source>
        <dbReference type="ARBA" id="ARBA00022670"/>
    </source>
</evidence>
<feature type="binding site" evidence="14">
    <location>
        <position position="222"/>
    </location>
    <ligand>
        <name>substrate</name>
    </ligand>
</feature>
<evidence type="ECO:0000256" key="9">
    <source>
        <dbReference type="ARBA" id="ARBA00022960"/>
    </source>
</evidence>
<comment type="pathway">
    <text evidence="2">Cell wall biogenesis; peptidoglycan biosynthesis.</text>
</comment>
<keyword evidence="6" id="KW-0645">Protease</keyword>
<comment type="catalytic activity">
    <reaction evidence="12">
        <text>Preferential cleavage: (Ac)2-L-Lys-D-Ala-|-D-Ala. Also transpeptidation of peptidyl-alanyl moieties that are N-acyl substituents of D-alanine.</text>
        <dbReference type="EC" id="3.4.16.4"/>
    </reaction>
</comment>
<evidence type="ECO:0000313" key="18">
    <source>
        <dbReference type="EMBL" id="KKJ75358.1"/>
    </source>
</evidence>